<evidence type="ECO:0000313" key="4">
    <source>
        <dbReference type="Proteomes" id="UP000321456"/>
    </source>
</evidence>
<keyword evidence="4" id="KW-1185">Reference proteome</keyword>
<sequence length="269" mass="31076">MKKVFFLLTILLIFPMTNYSQENDDEKLEKAVNKGKEIGTLVKSIVETALPVWGSISSVLWPDGKNKKVKKEDADAAMVKFQDSLQKQLKARLVNTAKEEIKPIEDLASELSVVYRIAEASMLGQQELPQLTAELNREDVNWADARDELDDVKADLNKMDDVTVDEIRQKVKERTLRLTLENIKSNKEETLRRLTRYLRDDTKDKERAVQQIQKLMEDLQPVNYLTSGYIFDIYSDLRGLNFWSKEAMNGNEKVENVMFSELEKTLPKQ</sequence>
<dbReference type="Proteomes" id="UP000321456">
    <property type="component" value="Unassembled WGS sequence"/>
</dbReference>
<proteinExistence type="predicted"/>
<organism evidence="3 4">
    <name type="scientific">Flagellimonas hymeniacidonis</name>
    <dbReference type="NCBI Taxonomy" id="2603628"/>
    <lineage>
        <taxon>Bacteria</taxon>
        <taxon>Pseudomonadati</taxon>
        <taxon>Bacteroidota</taxon>
        <taxon>Flavobacteriia</taxon>
        <taxon>Flavobacteriales</taxon>
        <taxon>Flavobacteriaceae</taxon>
        <taxon>Flagellimonas</taxon>
    </lineage>
</organism>
<reference evidence="3 4" key="1">
    <citation type="submission" date="2019-08" db="EMBL/GenBank/DDBJ databases">
        <title>Professor.</title>
        <authorList>
            <person name="Park J.S."/>
        </authorList>
    </citation>
    <scope>NUCLEOTIDE SEQUENCE [LARGE SCALE GENOMIC DNA]</scope>
    <source>
        <strain evidence="3 4">176CP5-101</strain>
    </source>
</reference>
<dbReference type="AlphaFoldDB" id="A0A5C8V2X0"/>
<feature type="signal peptide" evidence="2">
    <location>
        <begin position="1"/>
        <end position="20"/>
    </location>
</feature>
<protein>
    <submittedName>
        <fullName evidence="3">Uncharacterized protein</fullName>
    </submittedName>
</protein>
<gene>
    <name evidence="3" type="ORF">FVB32_14125</name>
</gene>
<evidence type="ECO:0000256" key="1">
    <source>
        <dbReference type="SAM" id="Coils"/>
    </source>
</evidence>
<evidence type="ECO:0000313" key="3">
    <source>
        <dbReference type="EMBL" id="TXN35706.1"/>
    </source>
</evidence>
<dbReference type="EMBL" id="VRUR01000002">
    <property type="protein sequence ID" value="TXN35706.1"/>
    <property type="molecule type" value="Genomic_DNA"/>
</dbReference>
<accession>A0A5C8V2X0</accession>
<keyword evidence="2" id="KW-0732">Signal</keyword>
<name>A0A5C8V2X0_9FLAO</name>
<feature type="chain" id="PRO_5022814524" evidence="2">
    <location>
        <begin position="21"/>
        <end position="269"/>
    </location>
</feature>
<feature type="coiled-coil region" evidence="1">
    <location>
        <begin position="180"/>
        <end position="218"/>
    </location>
</feature>
<comment type="caution">
    <text evidence="3">The sequence shown here is derived from an EMBL/GenBank/DDBJ whole genome shotgun (WGS) entry which is preliminary data.</text>
</comment>
<evidence type="ECO:0000256" key="2">
    <source>
        <dbReference type="SAM" id="SignalP"/>
    </source>
</evidence>
<keyword evidence="1" id="KW-0175">Coiled coil</keyword>